<keyword evidence="5 10" id="KW-1015">Disulfide bond</keyword>
<dbReference type="STRING" id="1122155.SAMN02745158_01581"/>
<dbReference type="AlphaFoldDB" id="A0A1M4WEU2"/>
<comment type="similarity">
    <text evidence="1 8">Belongs to the thioredoxin family.</text>
</comment>
<evidence type="ECO:0000256" key="2">
    <source>
        <dbReference type="ARBA" id="ARBA00020570"/>
    </source>
</evidence>
<evidence type="ECO:0000256" key="9">
    <source>
        <dbReference type="PIRSR" id="PIRSR000077-1"/>
    </source>
</evidence>
<feature type="active site" description="Nucleophile" evidence="9">
    <location>
        <position position="30"/>
    </location>
</feature>
<dbReference type="GO" id="GO:0015035">
    <property type="term" value="F:protein-disulfide reductase activity"/>
    <property type="evidence" value="ECO:0007669"/>
    <property type="project" value="UniProtKB-UniRule"/>
</dbReference>
<dbReference type="PANTHER" id="PTHR45663">
    <property type="entry name" value="GEO12009P1"/>
    <property type="match status" value="1"/>
</dbReference>
<keyword evidence="6 10" id="KW-0676">Redox-active center</keyword>
<proteinExistence type="inferred from homology"/>
<feature type="active site" description="Nucleophile" evidence="9">
    <location>
        <position position="33"/>
    </location>
</feature>
<organism evidence="12 13">
    <name type="scientific">Lactonifactor longoviformis DSM 17459</name>
    <dbReference type="NCBI Taxonomy" id="1122155"/>
    <lineage>
        <taxon>Bacteria</taxon>
        <taxon>Bacillati</taxon>
        <taxon>Bacillota</taxon>
        <taxon>Clostridia</taxon>
        <taxon>Eubacteriales</taxon>
        <taxon>Clostridiaceae</taxon>
        <taxon>Lactonifactor</taxon>
    </lineage>
</organism>
<name>A0A1M4WEU2_9CLOT</name>
<reference evidence="12 13" key="1">
    <citation type="submission" date="2016-11" db="EMBL/GenBank/DDBJ databases">
        <authorList>
            <person name="Jaros S."/>
            <person name="Januszkiewicz K."/>
            <person name="Wedrychowicz H."/>
        </authorList>
    </citation>
    <scope>NUCLEOTIDE SEQUENCE [LARGE SCALE GENOMIC DNA]</scope>
    <source>
        <strain evidence="12 13">DSM 17459</strain>
    </source>
</reference>
<feature type="domain" description="Thioredoxin" evidence="11">
    <location>
        <begin position="1"/>
        <end position="105"/>
    </location>
</feature>
<dbReference type="InterPro" id="IPR036249">
    <property type="entry name" value="Thioredoxin-like_sf"/>
</dbReference>
<evidence type="ECO:0000256" key="10">
    <source>
        <dbReference type="PIRSR" id="PIRSR000077-4"/>
    </source>
</evidence>
<keyword evidence="13" id="KW-1185">Reference proteome</keyword>
<dbReference type="Gene3D" id="3.40.30.10">
    <property type="entry name" value="Glutaredoxin"/>
    <property type="match status" value="1"/>
</dbReference>
<evidence type="ECO:0000313" key="12">
    <source>
        <dbReference type="EMBL" id="SHE79705.1"/>
    </source>
</evidence>
<dbReference type="EMBL" id="FQVI01000006">
    <property type="protein sequence ID" value="SHE79705.1"/>
    <property type="molecule type" value="Genomic_DNA"/>
</dbReference>
<feature type="site" description="Contributes to redox potential value" evidence="9">
    <location>
        <position position="31"/>
    </location>
</feature>
<evidence type="ECO:0000256" key="7">
    <source>
        <dbReference type="NCBIfam" id="TIGR01068"/>
    </source>
</evidence>
<evidence type="ECO:0000256" key="5">
    <source>
        <dbReference type="ARBA" id="ARBA00023157"/>
    </source>
</evidence>
<dbReference type="PROSITE" id="PS51352">
    <property type="entry name" value="THIOREDOXIN_2"/>
    <property type="match status" value="1"/>
</dbReference>
<evidence type="ECO:0000256" key="8">
    <source>
        <dbReference type="PIRNR" id="PIRNR000077"/>
    </source>
</evidence>
<dbReference type="InterPro" id="IPR013766">
    <property type="entry name" value="Thioredoxin_domain"/>
</dbReference>
<keyword evidence="4" id="KW-0249">Electron transport</keyword>
<dbReference type="GO" id="GO:0005737">
    <property type="term" value="C:cytoplasm"/>
    <property type="evidence" value="ECO:0007669"/>
    <property type="project" value="TreeGrafter"/>
</dbReference>
<feature type="site" description="Contributes to redox potential value" evidence="9">
    <location>
        <position position="32"/>
    </location>
</feature>
<dbReference type="InterPro" id="IPR017937">
    <property type="entry name" value="Thioredoxin_CS"/>
</dbReference>
<dbReference type="InterPro" id="IPR005746">
    <property type="entry name" value="Thioredoxin"/>
</dbReference>
<evidence type="ECO:0000259" key="11">
    <source>
        <dbReference type="PROSITE" id="PS51352"/>
    </source>
</evidence>
<dbReference type="SUPFAM" id="SSF52833">
    <property type="entry name" value="Thioredoxin-like"/>
    <property type="match status" value="1"/>
</dbReference>
<dbReference type="Proteomes" id="UP000184245">
    <property type="component" value="Unassembled WGS sequence"/>
</dbReference>
<evidence type="ECO:0000256" key="3">
    <source>
        <dbReference type="ARBA" id="ARBA00022448"/>
    </source>
</evidence>
<evidence type="ECO:0000256" key="6">
    <source>
        <dbReference type="ARBA" id="ARBA00023284"/>
    </source>
</evidence>
<sequence>MVKVLNEENFETEVMGAGKAALVDFYADWCGPCKMMAPVVEELSEEYKEKAVFGKVNVDENPSLAQKYGVMSIPTFVILKDGQVAGKAMGAIDKKELEEKLDAVL</sequence>
<dbReference type="Pfam" id="PF00085">
    <property type="entry name" value="Thioredoxin"/>
    <property type="match status" value="1"/>
</dbReference>
<evidence type="ECO:0000256" key="4">
    <source>
        <dbReference type="ARBA" id="ARBA00022982"/>
    </source>
</evidence>
<feature type="site" description="Deprotonates C-terminal active site Cys" evidence="9">
    <location>
        <position position="24"/>
    </location>
</feature>
<evidence type="ECO:0000256" key="1">
    <source>
        <dbReference type="ARBA" id="ARBA00008987"/>
    </source>
</evidence>
<dbReference type="PIRSF" id="PIRSF000077">
    <property type="entry name" value="Thioredoxin"/>
    <property type="match status" value="1"/>
</dbReference>
<accession>A0A1M4WEU2</accession>
<evidence type="ECO:0000313" key="13">
    <source>
        <dbReference type="Proteomes" id="UP000184245"/>
    </source>
</evidence>
<dbReference type="PROSITE" id="PS00194">
    <property type="entry name" value="THIOREDOXIN_1"/>
    <property type="match status" value="1"/>
</dbReference>
<protein>
    <recommendedName>
        <fullName evidence="2 7">Thioredoxin</fullName>
    </recommendedName>
</protein>
<dbReference type="NCBIfam" id="TIGR01068">
    <property type="entry name" value="thioredoxin"/>
    <property type="match status" value="1"/>
</dbReference>
<dbReference type="PANTHER" id="PTHR45663:SF11">
    <property type="entry name" value="GEO12009P1"/>
    <property type="match status" value="1"/>
</dbReference>
<dbReference type="RefSeq" id="WP_072850624.1">
    <property type="nucleotide sequence ID" value="NZ_FQVI01000006.1"/>
</dbReference>
<gene>
    <name evidence="12" type="ORF">SAMN02745158_01581</name>
</gene>
<dbReference type="CDD" id="cd02947">
    <property type="entry name" value="TRX_family"/>
    <property type="match status" value="1"/>
</dbReference>
<dbReference type="FunFam" id="3.40.30.10:FF:000001">
    <property type="entry name" value="Thioredoxin"/>
    <property type="match status" value="1"/>
</dbReference>
<feature type="disulfide bond" description="Redox-active" evidence="10">
    <location>
        <begin position="30"/>
        <end position="33"/>
    </location>
</feature>
<keyword evidence="3" id="KW-0813">Transport</keyword>
<dbReference type="PRINTS" id="PR00421">
    <property type="entry name" value="THIOREDOXIN"/>
</dbReference>
<dbReference type="OrthoDB" id="9790390at2"/>